<dbReference type="AlphaFoldDB" id="A0A6J6R1I5"/>
<dbReference type="SMART" id="SM00939">
    <property type="entry name" value="PepX_C"/>
    <property type="match status" value="1"/>
</dbReference>
<dbReference type="NCBIfam" id="TIGR00976">
    <property type="entry name" value="CocE_NonD"/>
    <property type="match status" value="1"/>
</dbReference>
<sequence>MTTATSVRLLCVPRPRLAVPLLVALLAGSTALVPRPGDTARAADPVIVTESGYLDAPDGTHLKYTVLRPEGEGPFPTLLQYEGYNAGSNPTRVNDDFGAEMLADGYAIVGVSVRGTACSAGEFDLFSPHWATDGAAAVEWAGSQPWSSGKVGMFSFSYAGFTQLLVAAEQPEHLAAIAPGMVVSDAYRDVGYPGGIANTQFPVAWEAALHLSWAQAAQQAQSMSDPECLANIASHQVLGVPGGVTLSGLQHPYDDRFFRSRSPERGLSRIDVPVLGEMSWQDEQTGVRGGLAFEKTDPRTTWTIGTNGMHGMYAESPRSRALLHQYFDHYLKGERNGWQRTPHVQIWHETAVDGYDPAWVTTSDTRPFPGTVRTFRLGPDGTLGAPVAAGATAGTSYLTPLPSPGLVSEQIAIDQSVAYGVTWQAMPVNPLGSAAFTTAPLTRDLVLTGGASLDLWVTSTAPDADVQVTVTEVRPDGQEVYVQRGWLRLSHRALDRSRSTRTSPYHPHTQAAQRDLPIGEPAAARIEILPFSHAFRTGSSLRIWLDSPSQTGLWGFTPNALPTGVGQPAMLTVLHDAEHPSRLVVTQERGRARGPLPACGALASQPCRRDPLG</sequence>
<dbReference type="InterPro" id="IPR008979">
    <property type="entry name" value="Galactose-bd-like_sf"/>
</dbReference>
<dbReference type="Gene3D" id="2.60.120.260">
    <property type="entry name" value="Galactose-binding domain-like"/>
    <property type="match status" value="1"/>
</dbReference>
<dbReference type="InterPro" id="IPR029058">
    <property type="entry name" value="AB_hydrolase_fold"/>
</dbReference>
<dbReference type="PANTHER" id="PTHR43056">
    <property type="entry name" value="PEPTIDASE S9 PROLYL OLIGOPEPTIDASE"/>
    <property type="match status" value="1"/>
</dbReference>
<name>A0A6J6R1I5_9ZZZZ</name>
<dbReference type="SUPFAM" id="SSF49785">
    <property type="entry name" value="Galactose-binding domain-like"/>
    <property type="match status" value="1"/>
</dbReference>
<dbReference type="Gene3D" id="3.40.50.1820">
    <property type="entry name" value="alpha/beta hydrolase"/>
    <property type="match status" value="1"/>
</dbReference>
<dbReference type="InterPro" id="IPR050585">
    <property type="entry name" value="Xaa-Pro_dipeptidyl-ppase/CocE"/>
</dbReference>
<protein>
    <submittedName>
        <fullName evidence="3">Unannotated protein</fullName>
    </submittedName>
</protein>
<reference evidence="3" key="1">
    <citation type="submission" date="2020-05" db="EMBL/GenBank/DDBJ databases">
        <authorList>
            <person name="Chiriac C."/>
            <person name="Salcher M."/>
            <person name="Ghai R."/>
            <person name="Kavagutti S V."/>
        </authorList>
    </citation>
    <scope>NUCLEOTIDE SEQUENCE</scope>
</reference>
<dbReference type="Pfam" id="PF08530">
    <property type="entry name" value="PepX_C"/>
    <property type="match status" value="1"/>
</dbReference>
<keyword evidence="1" id="KW-0378">Hydrolase</keyword>
<dbReference type="GO" id="GO:0008239">
    <property type="term" value="F:dipeptidyl-peptidase activity"/>
    <property type="evidence" value="ECO:0007669"/>
    <property type="project" value="InterPro"/>
</dbReference>
<organism evidence="3">
    <name type="scientific">freshwater metagenome</name>
    <dbReference type="NCBI Taxonomy" id="449393"/>
    <lineage>
        <taxon>unclassified sequences</taxon>
        <taxon>metagenomes</taxon>
        <taxon>ecological metagenomes</taxon>
    </lineage>
</organism>
<dbReference type="SUPFAM" id="SSF53474">
    <property type="entry name" value="alpha/beta-Hydrolases"/>
    <property type="match status" value="1"/>
</dbReference>
<accession>A0A6J6R1I5</accession>
<dbReference type="EMBL" id="CAEZXR010000223">
    <property type="protein sequence ID" value="CAB4717821.1"/>
    <property type="molecule type" value="Genomic_DNA"/>
</dbReference>
<evidence type="ECO:0000259" key="2">
    <source>
        <dbReference type="SMART" id="SM00939"/>
    </source>
</evidence>
<dbReference type="InterPro" id="IPR000383">
    <property type="entry name" value="Xaa-Pro-like_dom"/>
</dbReference>
<evidence type="ECO:0000313" key="3">
    <source>
        <dbReference type="EMBL" id="CAB4717821.1"/>
    </source>
</evidence>
<proteinExistence type="predicted"/>
<dbReference type="InterPro" id="IPR013736">
    <property type="entry name" value="Xaa-Pro_dipept_C"/>
</dbReference>
<evidence type="ECO:0000256" key="1">
    <source>
        <dbReference type="ARBA" id="ARBA00022801"/>
    </source>
</evidence>
<dbReference type="PANTHER" id="PTHR43056:SF10">
    <property type="entry name" value="COCE_NOND FAMILY, PUTATIVE (AFU_ORTHOLOGUE AFUA_7G00600)-RELATED"/>
    <property type="match status" value="1"/>
</dbReference>
<feature type="domain" description="Xaa-Pro dipeptidyl-peptidase C-terminal" evidence="2">
    <location>
        <begin position="324"/>
        <end position="584"/>
    </location>
</feature>
<gene>
    <name evidence="3" type="ORF">UFOPK2579_01796</name>
</gene>
<dbReference type="InterPro" id="IPR005674">
    <property type="entry name" value="CocE/Ser_esterase"/>
</dbReference>
<dbReference type="Pfam" id="PF02129">
    <property type="entry name" value="Peptidase_S15"/>
    <property type="match status" value="1"/>
</dbReference>